<accession>A0A699JFX9</accession>
<dbReference type="EMBL" id="BKCJ010409341">
    <property type="protein sequence ID" value="GFA35212.1"/>
    <property type="molecule type" value="Genomic_DNA"/>
</dbReference>
<protein>
    <submittedName>
        <fullName evidence="2">Retrovirus-related Pol polyprotein from transposon TNT 1-94</fullName>
    </submittedName>
</protein>
<name>A0A699JFX9_TANCI</name>
<comment type="caution">
    <text evidence="2">The sequence shown here is derived from an EMBL/GenBank/DDBJ whole genome shotgun (WGS) entry which is preliminary data.</text>
</comment>
<organism evidence="2">
    <name type="scientific">Tanacetum cinerariifolium</name>
    <name type="common">Dalmatian daisy</name>
    <name type="synonym">Chrysanthemum cinerariifolium</name>
    <dbReference type="NCBI Taxonomy" id="118510"/>
    <lineage>
        <taxon>Eukaryota</taxon>
        <taxon>Viridiplantae</taxon>
        <taxon>Streptophyta</taxon>
        <taxon>Embryophyta</taxon>
        <taxon>Tracheophyta</taxon>
        <taxon>Spermatophyta</taxon>
        <taxon>Magnoliopsida</taxon>
        <taxon>eudicotyledons</taxon>
        <taxon>Gunneridae</taxon>
        <taxon>Pentapetalae</taxon>
        <taxon>asterids</taxon>
        <taxon>campanulids</taxon>
        <taxon>Asterales</taxon>
        <taxon>Asteraceae</taxon>
        <taxon>Asteroideae</taxon>
        <taxon>Anthemideae</taxon>
        <taxon>Anthemidinae</taxon>
        <taxon>Tanacetum</taxon>
    </lineage>
</organism>
<gene>
    <name evidence="2" type="ORF">Tci_607184</name>
</gene>
<evidence type="ECO:0000256" key="1">
    <source>
        <dbReference type="SAM" id="MobiDB-lite"/>
    </source>
</evidence>
<evidence type="ECO:0000313" key="2">
    <source>
        <dbReference type="EMBL" id="GFA35212.1"/>
    </source>
</evidence>
<feature type="non-terminal residue" evidence="2">
    <location>
        <position position="186"/>
    </location>
</feature>
<reference evidence="2" key="1">
    <citation type="journal article" date="2019" name="Sci. Rep.">
        <title>Draft genome of Tanacetum cinerariifolium, the natural source of mosquito coil.</title>
        <authorList>
            <person name="Yamashiro T."/>
            <person name="Shiraishi A."/>
            <person name="Satake H."/>
            <person name="Nakayama K."/>
        </authorList>
    </citation>
    <scope>NUCLEOTIDE SEQUENCE</scope>
</reference>
<sequence length="186" mass="21081">MVRQCSQPKRPRNATWFKDKAILAEAQESGQILDEEQLAFLTDPGIPDNVSNIKAVLMANLSNYGLDVILEKAQQIKPTMYDGSVISTQHVVILVIDEEETLILEEVSRSKMLAKQNDPISKEKKINTTPINYVELNQLFEDFGKRFVPQQEFSAEQAFWLQTSNPNTEQSHISPVRIKAPSKLPK</sequence>
<feature type="region of interest" description="Disordered" evidence="1">
    <location>
        <begin position="166"/>
        <end position="186"/>
    </location>
</feature>
<dbReference type="AlphaFoldDB" id="A0A699JFX9"/>
<proteinExistence type="predicted"/>